<dbReference type="EMBL" id="FQZE01000032">
    <property type="protein sequence ID" value="SHJ81609.1"/>
    <property type="molecule type" value="Genomic_DNA"/>
</dbReference>
<reference evidence="1 2" key="1">
    <citation type="submission" date="2016-11" db="EMBL/GenBank/DDBJ databases">
        <authorList>
            <person name="Jaros S."/>
            <person name="Januszkiewicz K."/>
            <person name="Wedrychowicz H."/>
        </authorList>
    </citation>
    <scope>NUCLEOTIDE SEQUENCE [LARGE SCALE GENOMIC DNA]</scope>
    <source>
        <strain evidence="1 2">DSM 27063</strain>
    </source>
</reference>
<dbReference type="Pfam" id="PF11751">
    <property type="entry name" value="PorP_SprF"/>
    <property type="match status" value="1"/>
</dbReference>
<keyword evidence="2" id="KW-1185">Reference proteome</keyword>
<dbReference type="NCBIfam" id="TIGR03519">
    <property type="entry name" value="T9SS_PorP_fam"/>
    <property type="match status" value="1"/>
</dbReference>
<evidence type="ECO:0000313" key="1">
    <source>
        <dbReference type="EMBL" id="SHJ81609.1"/>
    </source>
</evidence>
<dbReference type="OrthoDB" id="1186563at2"/>
<dbReference type="STRING" id="1168035.SAMN05444280_13224"/>
<sequence>MKARKNWISKIVSLLLFFVLTFFTGWAQDVSFSQFYASPLYLNPAFAGSVEIPRFTVQYRNQWHAFTNAFNTYNLAFDFPVEKLGGGLGLFVLNDAQGNKMLNSMQVNLAYSVHVRLSEKFRLNGGVQGGLFYNSLKVGELVFPDNMAEGSGSHAVSGELQYLTEPDYLFPDFSAGVMVYSERFFYGAAVHHLAEPQHNFSGSNENSAKLNRKYTAHLGARLPVFLHGHRQKLIELSPHLVVQKQAVFSQVNYGLMVTRNSISAGLWFRQNIGIQYDAVILQVGFSKNRWQLTYSYDVTVSGLWGDSGGSSEITFAFLLKENKNVHLPFFNSGDESF</sequence>
<protein>
    <submittedName>
        <fullName evidence="1">Type IX secretion system membrane protein, PorP/SprF family</fullName>
    </submittedName>
</protein>
<dbReference type="AlphaFoldDB" id="A0A1M6MDV2"/>
<dbReference type="InterPro" id="IPR019861">
    <property type="entry name" value="PorP/SprF_Bacteroidetes"/>
</dbReference>
<organism evidence="1 2">
    <name type="scientific">Tangfeifania diversioriginum</name>
    <dbReference type="NCBI Taxonomy" id="1168035"/>
    <lineage>
        <taxon>Bacteria</taxon>
        <taxon>Pseudomonadati</taxon>
        <taxon>Bacteroidota</taxon>
        <taxon>Bacteroidia</taxon>
        <taxon>Marinilabiliales</taxon>
        <taxon>Prolixibacteraceae</taxon>
        <taxon>Tangfeifania</taxon>
    </lineage>
</organism>
<accession>A0A1M6MDV2</accession>
<evidence type="ECO:0000313" key="2">
    <source>
        <dbReference type="Proteomes" id="UP000184050"/>
    </source>
</evidence>
<dbReference type="Proteomes" id="UP000184050">
    <property type="component" value="Unassembled WGS sequence"/>
</dbReference>
<name>A0A1M6MDV2_9BACT</name>
<gene>
    <name evidence="1" type="ORF">SAMN05444280_13224</name>
</gene>
<dbReference type="RefSeq" id="WP_073172397.1">
    <property type="nucleotide sequence ID" value="NZ_FQZE01000032.1"/>
</dbReference>
<proteinExistence type="predicted"/>